<dbReference type="SUPFAM" id="SSF54292">
    <property type="entry name" value="2Fe-2S ferredoxin-like"/>
    <property type="match status" value="1"/>
</dbReference>
<dbReference type="InterPro" id="IPR036318">
    <property type="entry name" value="FAD-bd_PCMH-like_sf"/>
</dbReference>
<sequence>MIEFYLNDQPIRTGEAPASALLDFVRYHEQLKGTKIGCREGDCGACTVLVGELNADGQTVRYQSMTSCITPLGNAHGKHIVTVEGINAAGSQLTPVQQAIVDEGGSQCGFCTVGFVMSLTGHSLSGEPATDKSTIAAIDGNICRCTGYKSLERAAATLTAQLAQRPAENALAWLSEQQFVPGYFAGIPAKLASLRPAEIKATEASSAASVAAAATPHANGGMAVSTSPNGHAQSQNDHGHHSLSHPFAHSLLGGGTDLLVQRLEELREQPGVRLLFDQTGRRGIRQEPAGRVVLGAATTASHLLESDLMRSLIPRLPQYLKLVSSTPIRNMGTVAGNFINGSPIGDLTIMFLALGASITLLDVAGRTRELTLPDLYLGYKKLAKAADEQVVEISFPAPLAGDFFHFEKVSKRTHLDIASVNSAAWLRVENGVIQAARVSAGGVGPVPLYLARTSEFLAGRELSPETVSAANEVMQAEISPISDVRGTSDYKRLLLRQLLWAHFLEFAPELMVDALI</sequence>
<accession>A0ABP7QTS4</accession>
<keyword evidence="1" id="KW-0285">Flavoprotein</keyword>
<dbReference type="InterPro" id="IPR036884">
    <property type="entry name" value="2Fe-2S-bd_dom_sf"/>
</dbReference>
<reference evidence="10" key="1">
    <citation type="journal article" date="2019" name="Int. J. Syst. Evol. Microbiol.">
        <title>The Global Catalogue of Microorganisms (GCM) 10K type strain sequencing project: providing services to taxonomists for standard genome sequencing and annotation.</title>
        <authorList>
            <consortium name="The Broad Institute Genomics Platform"/>
            <consortium name="The Broad Institute Genome Sequencing Center for Infectious Disease"/>
            <person name="Wu L."/>
            <person name="Ma J."/>
        </authorList>
    </citation>
    <scope>NUCLEOTIDE SEQUENCE [LARGE SCALE GENOMIC DNA]</scope>
    <source>
        <strain evidence="10">JCM 17217</strain>
    </source>
</reference>
<evidence type="ECO:0000256" key="2">
    <source>
        <dbReference type="ARBA" id="ARBA00022723"/>
    </source>
</evidence>
<dbReference type="SUPFAM" id="SSF47741">
    <property type="entry name" value="CO dehydrogenase ISP C-domain like"/>
    <property type="match status" value="1"/>
</dbReference>
<proteinExistence type="predicted"/>
<evidence type="ECO:0000256" key="3">
    <source>
        <dbReference type="ARBA" id="ARBA00022827"/>
    </source>
</evidence>
<evidence type="ECO:0000259" key="7">
    <source>
        <dbReference type="PROSITE" id="PS51085"/>
    </source>
</evidence>
<dbReference type="Gene3D" id="1.10.150.120">
    <property type="entry name" value="[2Fe-2S]-binding domain"/>
    <property type="match status" value="1"/>
</dbReference>
<dbReference type="InterPro" id="IPR006058">
    <property type="entry name" value="2Fe2S_fd_BS"/>
</dbReference>
<dbReference type="Pfam" id="PF01799">
    <property type="entry name" value="Fer2_2"/>
    <property type="match status" value="1"/>
</dbReference>
<dbReference type="PANTHER" id="PTHR45444">
    <property type="entry name" value="XANTHINE DEHYDROGENASE"/>
    <property type="match status" value="1"/>
</dbReference>
<keyword evidence="10" id="KW-1185">Reference proteome</keyword>
<keyword evidence="3" id="KW-0274">FAD</keyword>
<feature type="domain" description="FAD-binding PCMH-type" evidence="8">
    <location>
        <begin position="217"/>
        <end position="400"/>
    </location>
</feature>
<protein>
    <submittedName>
        <fullName evidence="9">Xanthine dehydrogenase small subunit</fullName>
    </submittedName>
</protein>
<dbReference type="Gene3D" id="3.30.390.50">
    <property type="entry name" value="CO dehydrogenase flavoprotein, C-terminal domain"/>
    <property type="match status" value="1"/>
</dbReference>
<dbReference type="RefSeq" id="WP_345126512.1">
    <property type="nucleotide sequence ID" value="NZ_BAABDI010000032.1"/>
</dbReference>
<dbReference type="SUPFAM" id="SSF55447">
    <property type="entry name" value="CO dehydrogenase flavoprotein C-terminal domain-like"/>
    <property type="match status" value="1"/>
</dbReference>
<dbReference type="InterPro" id="IPR016208">
    <property type="entry name" value="Ald_Oxase/xanthine_DH-like"/>
</dbReference>
<keyword evidence="2" id="KW-0479">Metal-binding</keyword>
<keyword evidence="5" id="KW-0408">Iron</keyword>
<dbReference type="Pfam" id="PF03450">
    <property type="entry name" value="CO_deh_flav_C"/>
    <property type="match status" value="1"/>
</dbReference>
<dbReference type="InterPro" id="IPR036010">
    <property type="entry name" value="2Fe-2S_ferredoxin-like_sf"/>
</dbReference>
<dbReference type="PROSITE" id="PS51085">
    <property type="entry name" value="2FE2S_FER_2"/>
    <property type="match status" value="1"/>
</dbReference>
<evidence type="ECO:0000256" key="5">
    <source>
        <dbReference type="ARBA" id="ARBA00023004"/>
    </source>
</evidence>
<dbReference type="PROSITE" id="PS00197">
    <property type="entry name" value="2FE2S_FER_1"/>
    <property type="match status" value="1"/>
</dbReference>
<evidence type="ECO:0000256" key="1">
    <source>
        <dbReference type="ARBA" id="ARBA00022630"/>
    </source>
</evidence>
<feature type="compositionally biased region" description="Polar residues" evidence="6">
    <location>
        <begin position="224"/>
        <end position="236"/>
    </location>
</feature>
<dbReference type="InterPro" id="IPR005107">
    <property type="entry name" value="CO_DH_flav_C"/>
</dbReference>
<dbReference type="Gene3D" id="3.10.20.30">
    <property type="match status" value="1"/>
</dbReference>
<gene>
    <name evidence="9" type="primary">xdhA</name>
    <name evidence="9" type="ORF">GCM10022407_35750</name>
</gene>
<feature type="domain" description="2Fe-2S ferredoxin-type" evidence="7">
    <location>
        <begin position="1"/>
        <end position="86"/>
    </location>
</feature>
<dbReference type="Pfam" id="PF00941">
    <property type="entry name" value="FAD_binding_5"/>
    <property type="match status" value="1"/>
</dbReference>
<evidence type="ECO:0000256" key="6">
    <source>
        <dbReference type="SAM" id="MobiDB-lite"/>
    </source>
</evidence>
<dbReference type="InterPro" id="IPR002888">
    <property type="entry name" value="2Fe-2S-bd"/>
</dbReference>
<name>A0ABP7QTS4_9BACT</name>
<feature type="region of interest" description="Disordered" evidence="6">
    <location>
        <begin position="218"/>
        <end position="247"/>
    </location>
</feature>
<comment type="caution">
    <text evidence="9">The sequence shown here is derived from an EMBL/GenBank/DDBJ whole genome shotgun (WGS) entry which is preliminary data.</text>
</comment>
<keyword evidence="4" id="KW-0560">Oxidoreductase</keyword>
<dbReference type="PANTHER" id="PTHR45444:SF3">
    <property type="entry name" value="XANTHINE DEHYDROGENASE"/>
    <property type="match status" value="1"/>
</dbReference>
<dbReference type="CDD" id="cd00207">
    <property type="entry name" value="fer2"/>
    <property type="match status" value="1"/>
</dbReference>
<dbReference type="PROSITE" id="PS51387">
    <property type="entry name" value="FAD_PCMH"/>
    <property type="match status" value="1"/>
</dbReference>
<organism evidence="9 10">
    <name type="scientific">Hymenobacter antarcticus</name>
    <dbReference type="NCBI Taxonomy" id="486270"/>
    <lineage>
        <taxon>Bacteria</taxon>
        <taxon>Pseudomonadati</taxon>
        <taxon>Bacteroidota</taxon>
        <taxon>Cytophagia</taxon>
        <taxon>Cytophagales</taxon>
        <taxon>Hymenobacteraceae</taxon>
        <taxon>Hymenobacter</taxon>
    </lineage>
</organism>
<dbReference type="SUPFAM" id="SSF56176">
    <property type="entry name" value="FAD-binding/transporter-associated domain-like"/>
    <property type="match status" value="1"/>
</dbReference>
<dbReference type="InterPro" id="IPR036683">
    <property type="entry name" value="CO_DH_flav_C_dom_sf"/>
</dbReference>
<dbReference type="InterPro" id="IPR002346">
    <property type="entry name" value="Mopterin_DH_FAD-bd"/>
</dbReference>
<dbReference type="Proteomes" id="UP001501556">
    <property type="component" value="Unassembled WGS sequence"/>
</dbReference>
<dbReference type="InterPro" id="IPR001041">
    <property type="entry name" value="2Fe-2S_ferredoxin-type"/>
</dbReference>
<dbReference type="InterPro" id="IPR012675">
    <property type="entry name" value="Beta-grasp_dom_sf"/>
</dbReference>
<dbReference type="InterPro" id="IPR016166">
    <property type="entry name" value="FAD-bd_PCMH"/>
</dbReference>
<evidence type="ECO:0000313" key="9">
    <source>
        <dbReference type="EMBL" id="GAA3987986.1"/>
    </source>
</evidence>
<dbReference type="InterPro" id="IPR016169">
    <property type="entry name" value="FAD-bd_PCMH_sub2"/>
</dbReference>
<evidence type="ECO:0000259" key="8">
    <source>
        <dbReference type="PROSITE" id="PS51387"/>
    </source>
</evidence>
<evidence type="ECO:0000313" key="10">
    <source>
        <dbReference type="Proteomes" id="UP001501556"/>
    </source>
</evidence>
<evidence type="ECO:0000256" key="4">
    <source>
        <dbReference type="ARBA" id="ARBA00023002"/>
    </source>
</evidence>
<dbReference type="Gene3D" id="3.30.465.10">
    <property type="match status" value="1"/>
</dbReference>
<dbReference type="Pfam" id="PF00111">
    <property type="entry name" value="Fer2"/>
    <property type="match status" value="1"/>
</dbReference>
<dbReference type="SMART" id="SM01092">
    <property type="entry name" value="CO_deh_flav_C"/>
    <property type="match status" value="1"/>
</dbReference>
<dbReference type="EMBL" id="BAABDI010000032">
    <property type="protein sequence ID" value="GAA3987986.1"/>
    <property type="molecule type" value="Genomic_DNA"/>
</dbReference>